<keyword evidence="1" id="KW-0472">Membrane</keyword>
<gene>
    <name evidence="2" type="ORF">QYE76_001980</name>
</gene>
<organism evidence="2 3">
    <name type="scientific">Lolium multiflorum</name>
    <name type="common">Italian ryegrass</name>
    <name type="synonym">Lolium perenne subsp. multiflorum</name>
    <dbReference type="NCBI Taxonomy" id="4521"/>
    <lineage>
        <taxon>Eukaryota</taxon>
        <taxon>Viridiplantae</taxon>
        <taxon>Streptophyta</taxon>
        <taxon>Embryophyta</taxon>
        <taxon>Tracheophyta</taxon>
        <taxon>Spermatophyta</taxon>
        <taxon>Magnoliopsida</taxon>
        <taxon>Liliopsida</taxon>
        <taxon>Poales</taxon>
        <taxon>Poaceae</taxon>
        <taxon>BOP clade</taxon>
        <taxon>Pooideae</taxon>
        <taxon>Poodae</taxon>
        <taxon>Poeae</taxon>
        <taxon>Poeae Chloroplast Group 2 (Poeae type)</taxon>
        <taxon>Loliodinae</taxon>
        <taxon>Loliinae</taxon>
        <taxon>Lolium</taxon>
    </lineage>
</organism>
<name>A0AAD8RLP5_LOLMU</name>
<dbReference type="InterPro" id="IPR044200">
    <property type="entry name" value="At5g03900-like"/>
</dbReference>
<evidence type="ECO:0000313" key="2">
    <source>
        <dbReference type="EMBL" id="KAK1627665.1"/>
    </source>
</evidence>
<dbReference type="GO" id="GO:0009941">
    <property type="term" value="C:chloroplast envelope"/>
    <property type="evidence" value="ECO:0007669"/>
    <property type="project" value="TreeGrafter"/>
</dbReference>
<comment type="caution">
    <text evidence="2">The sequence shown here is derived from an EMBL/GenBank/DDBJ whole genome shotgun (WGS) entry which is preliminary data.</text>
</comment>
<dbReference type="PANTHER" id="PTHR47380:SF4">
    <property type="entry name" value="OS02G0533000 PROTEIN"/>
    <property type="match status" value="1"/>
</dbReference>
<accession>A0AAD8RLP5</accession>
<keyword evidence="3" id="KW-1185">Reference proteome</keyword>
<keyword evidence="1" id="KW-1133">Transmembrane helix</keyword>
<keyword evidence="1" id="KW-0812">Transmembrane</keyword>
<dbReference type="EMBL" id="JAUUTY010000005">
    <property type="protein sequence ID" value="KAK1627665.1"/>
    <property type="molecule type" value="Genomic_DNA"/>
</dbReference>
<dbReference type="Proteomes" id="UP001231189">
    <property type="component" value="Unassembled WGS sequence"/>
</dbReference>
<dbReference type="PANTHER" id="PTHR47380">
    <property type="entry name" value="OS02G0533000 PROTEIN"/>
    <property type="match status" value="1"/>
</dbReference>
<protein>
    <submittedName>
        <fullName evidence="2">Uncharacterized protein</fullName>
    </submittedName>
</protein>
<dbReference type="AlphaFoldDB" id="A0AAD8RLP5"/>
<proteinExistence type="predicted"/>
<sequence length="120" mass="13215">MEQMKATEGVQEVPLLQALLLGVRTPSILYSFPSLQPTASAKGAWLFYSKANASERAMVAGLGGLYFVGVIFLGNLLKWLLLLKTNSGIARRNKAREGRAQELVSPEPSPRRKLFPMLQI</sequence>
<evidence type="ECO:0000256" key="1">
    <source>
        <dbReference type="SAM" id="Phobius"/>
    </source>
</evidence>
<evidence type="ECO:0000313" key="3">
    <source>
        <dbReference type="Proteomes" id="UP001231189"/>
    </source>
</evidence>
<reference evidence="2" key="1">
    <citation type="submission" date="2023-07" db="EMBL/GenBank/DDBJ databases">
        <title>A chromosome-level genome assembly of Lolium multiflorum.</title>
        <authorList>
            <person name="Chen Y."/>
            <person name="Copetti D."/>
            <person name="Kolliker R."/>
            <person name="Studer B."/>
        </authorList>
    </citation>
    <scope>NUCLEOTIDE SEQUENCE</scope>
    <source>
        <strain evidence="2">02402/16</strain>
        <tissue evidence="2">Leaf</tissue>
    </source>
</reference>
<feature type="transmembrane region" description="Helical" evidence="1">
    <location>
        <begin position="57"/>
        <end position="82"/>
    </location>
</feature>